<dbReference type="EMBL" id="ML994642">
    <property type="protein sequence ID" value="KAF2183444.1"/>
    <property type="molecule type" value="Genomic_DNA"/>
</dbReference>
<dbReference type="Proteomes" id="UP000800200">
    <property type="component" value="Unassembled WGS sequence"/>
</dbReference>
<dbReference type="AlphaFoldDB" id="A0A6A6DV40"/>
<evidence type="ECO:0000313" key="3">
    <source>
        <dbReference type="Proteomes" id="UP000800200"/>
    </source>
</evidence>
<sequence>MLAFFYSPLPLLLFILSFITAMKLTASNNNIPTHTLPPIQFPCHHNERRQHPPRRAQPLSCAVPAPDLFHILYLLLKYVSRRLFSTGTGQVQFVTSLCVAGFWEKENWEWEL</sequence>
<protein>
    <submittedName>
        <fullName evidence="2">Uncharacterized protein</fullName>
    </submittedName>
</protein>
<proteinExistence type="predicted"/>
<keyword evidence="1" id="KW-0732">Signal</keyword>
<feature type="signal peptide" evidence="1">
    <location>
        <begin position="1"/>
        <end position="21"/>
    </location>
</feature>
<evidence type="ECO:0000256" key="1">
    <source>
        <dbReference type="SAM" id="SignalP"/>
    </source>
</evidence>
<gene>
    <name evidence="2" type="ORF">K469DRAFT_207809</name>
</gene>
<accession>A0A6A6DV40</accession>
<evidence type="ECO:0000313" key="2">
    <source>
        <dbReference type="EMBL" id="KAF2183444.1"/>
    </source>
</evidence>
<feature type="chain" id="PRO_5025408715" evidence="1">
    <location>
        <begin position="22"/>
        <end position="112"/>
    </location>
</feature>
<organism evidence="2 3">
    <name type="scientific">Zopfia rhizophila CBS 207.26</name>
    <dbReference type="NCBI Taxonomy" id="1314779"/>
    <lineage>
        <taxon>Eukaryota</taxon>
        <taxon>Fungi</taxon>
        <taxon>Dikarya</taxon>
        <taxon>Ascomycota</taxon>
        <taxon>Pezizomycotina</taxon>
        <taxon>Dothideomycetes</taxon>
        <taxon>Dothideomycetes incertae sedis</taxon>
        <taxon>Zopfiaceae</taxon>
        <taxon>Zopfia</taxon>
    </lineage>
</organism>
<keyword evidence="3" id="KW-1185">Reference proteome</keyword>
<reference evidence="2" key="1">
    <citation type="journal article" date="2020" name="Stud. Mycol.">
        <title>101 Dothideomycetes genomes: a test case for predicting lifestyles and emergence of pathogens.</title>
        <authorList>
            <person name="Haridas S."/>
            <person name="Albert R."/>
            <person name="Binder M."/>
            <person name="Bloem J."/>
            <person name="Labutti K."/>
            <person name="Salamov A."/>
            <person name="Andreopoulos B."/>
            <person name="Baker S."/>
            <person name="Barry K."/>
            <person name="Bills G."/>
            <person name="Bluhm B."/>
            <person name="Cannon C."/>
            <person name="Castanera R."/>
            <person name="Culley D."/>
            <person name="Daum C."/>
            <person name="Ezra D."/>
            <person name="Gonzalez J."/>
            <person name="Henrissat B."/>
            <person name="Kuo A."/>
            <person name="Liang C."/>
            <person name="Lipzen A."/>
            <person name="Lutzoni F."/>
            <person name="Magnuson J."/>
            <person name="Mondo S."/>
            <person name="Nolan M."/>
            <person name="Ohm R."/>
            <person name="Pangilinan J."/>
            <person name="Park H.-J."/>
            <person name="Ramirez L."/>
            <person name="Alfaro M."/>
            <person name="Sun H."/>
            <person name="Tritt A."/>
            <person name="Yoshinaga Y."/>
            <person name="Zwiers L.-H."/>
            <person name="Turgeon B."/>
            <person name="Goodwin S."/>
            <person name="Spatafora J."/>
            <person name="Crous P."/>
            <person name="Grigoriev I."/>
        </authorList>
    </citation>
    <scope>NUCLEOTIDE SEQUENCE</scope>
    <source>
        <strain evidence="2">CBS 207.26</strain>
    </source>
</reference>
<name>A0A6A6DV40_9PEZI</name>